<reference evidence="7 8" key="1">
    <citation type="submission" date="2017-05" db="EMBL/GenBank/DDBJ databases">
        <title>Genomic insights into alkan degradation activity of Oleiphilus messinensis.</title>
        <authorList>
            <person name="Kozyavkin S.A."/>
            <person name="Slesarev A.I."/>
            <person name="Golyshin P.N."/>
            <person name="Korzhenkov A."/>
            <person name="Golyshina O.N."/>
            <person name="Toshchakov S.V."/>
        </authorList>
    </citation>
    <scope>NUCLEOTIDE SEQUENCE [LARGE SCALE GENOMIC DNA]</scope>
    <source>
        <strain evidence="7 8">ME102</strain>
    </source>
</reference>
<dbReference type="CDD" id="cd19978">
    <property type="entry name" value="PBP1_ABC_ligand_binding-like"/>
    <property type="match status" value="1"/>
</dbReference>
<dbReference type="PANTHER" id="PTHR47235">
    <property type="entry name" value="BLR6548 PROTEIN"/>
    <property type="match status" value="1"/>
</dbReference>
<sequence length="415" mass="44464">MHRQLRTILAGVLFSMLSWASLANEIVVGMSTALSGPASQLGLGVKQGVDALFNRVNKDGGVQGKKLKLIALDDGYEPAKAAPNMRTLIEQNKVLAIIGNVGTPTAIVTVPIANKNKTLLFGAFTGAGVLRKSPPDRYIINYRASYAEETSAMIDGLLSTGIKPEEIAFFTQNDGYGDAGYQGAVEALQRHGFNTPEMLAHGRYTRNTLNVEDALSAMFDAPEDPRAIIMVGAYGPCAKFISLAKEEFPNAIFLNVSFVGSEALKATLGDKAEGVVVTQVVPHYDSEQPLITQYRNDLLALDRAAQPSFVSLEGYIAAAIFAKALTSSSAPLDRESIIDNLEQLALFDLGLGGTKLSLSTSDHQASNTIWPTIIRGGHFVPLNSWSDATTGTRPNAHESTYLATRSTSQLDASRE</sequence>
<proteinExistence type="inferred from homology"/>
<dbReference type="Pfam" id="PF13458">
    <property type="entry name" value="Peripla_BP_6"/>
    <property type="match status" value="1"/>
</dbReference>
<keyword evidence="4" id="KW-0029">Amino-acid transport</keyword>
<evidence type="ECO:0000256" key="1">
    <source>
        <dbReference type="ARBA" id="ARBA00010062"/>
    </source>
</evidence>
<dbReference type="SUPFAM" id="SSF53822">
    <property type="entry name" value="Periplasmic binding protein-like I"/>
    <property type="match status" value="1"/>
</dbReference>
<feature type="region of interest" description="Disordered" evidence="5">
    <location>
        <begin position="390"/>
        <end position="415"/>
    </location>
</feature>
<evidence type="ECO:0000313" key="8">
    <source>
        <dbReference type="Proteomes" id="UP000196027"/>
    </source>
</evidence>
<evidence type="ECO:0000256" key="4">
    <source>
        <dbReference type="ARBA" id="ARBA00022970"/>
    </source>
</evidence>
<dbReference type="InterPro" id="IPR028082">
    <property type="entry name" value="Peripla_BP_I"/>
</dbReference>
<evidence type="ECO:0000256" key="5">
    <source>
        <dbReference type="SAM" id="MobiDB-lite"/>
    </source>
</evidence>
<dbReference type="EMBL" id="CP021425">
    <property type="protein sequence ID" value="ARU54971.1"/>
    <property type="molecule type" value="Genomic_DNA"/>
</dbReference>
<dbReference type="GO" id="GO:0006865">
    <property type="term" value="P:amino acid transport"/>
    <property type="evidence" value="ECO:0007669"/>
    <property type="project" value="UniProtKB-KW"/>
</dbReference>
<dbReference type="Gene3D" id="3.40.50.2300">
    <property type="match status" value="2"/>
</dbReference>
<evidence type="ECO:0000313" key="7">
    <source>
        <dbReference type="EMBL" id="ARU54971.1"/>
    </source>
</evidence>
<dbReference type="PRINTS" id="PR00337">
    <property type="entry name" value="LEUILEVALBP"/>
</dbReference>
<dbReference type="PANTHER" id="PTHR47235:SF1">
    <property type="entry name" value="BLR6548 PROTEIN"/>
    <property type="match status" value="1"/>
</dbReference>
<keyword evidence="3" id="KW-0732">Signal</keyword>
<feature type="domain" description="Leucine-binding protein" evidence="6">
    <location>
        <begin position="25"/>
        <end position="372"/>
    </location>
</feature>
<evidence type="ECO:0000259" key="6">
    <source>
        <dbReference type="Pfam" id="PF13458"/>
    </source>
</evidence>
<dbReference type="KEGG" id="ome:OLMES_0884"/>
<dbReference type="InterPro" id="IPR000709">
    <property type="entry name" value="Leu_Ile_Val-bd"/>
</dbReference>
<evidence type="ECO:0000256" key="3">
    <source>
        <dbReference type="ARBA" id="ARBA00022729"/>
    </source>
</evidence>
<keyword evidence="2" id="KW-0813">Transport</keyword>
<dbReference type="Proteomes" id="UP000196027">
    <property type="component" value="Chromosome"/>
</dbReference>
<dbReference type="AlphaFoldDB" id="A0A1Y0I3I0"/>
<evidence type="ECO:0000256" key="2">
    <source>
        <dbReference type="ARBA" id="ARBA00022448"/>
    </source>
</evidence>
<keyword evidence="8" id="KW-1185">Reference proteome</keyword>
<name>A0A1Y0I3I0_9GAMM</name>
<protein>
    <submittedName>
        <fullName evidence="7">Methylamine utilization protein MauG</fullName>
    </submittedName>
</protein>
<organism evidence="7 8">
    <name type="scientific">Oleiphilus messinensis</name>
    <dbReference type="NCBI Taxonomy" id="141451"/>
    <lineage>
        <taxon>Bacteria</taxon>
        <taxon>Pseudomonadati</taxon>
        <taxon>Pseudomonadota</taxon>
        <taxon>Gammaproteobacteria</taxon>
        <taxon>Oceanospirillales</taxon>
        <taxon>Oleiphilaceae</taxon>
        <taxon>Oleiphilus</taxon>
    </lineage>
</organism>
<comment type="similarity">
    <text evidence="1">Belongs to the leucine-binding protein family.</text>
</comment>
<accession>A0A1Y0I3I0</accession>
<dbReference type="RefSeq" id="WP_198343214.1">
    <property type="nucleotide sequence ID" value="NZ_CP021425.1"/>
</dbReference>
<dbReference type="InterPro" id="IPR028081">
    <property type="entry name" value="Leu-bd"/>
</dbReference>
<gene>
    <name evidence="7" type="ORF">OLMES_0884</name>
</gene>